<accession>U6LZT4</accession>
<proteinExistence type="predicted"/>
<name>U6LZT4_9EIME</name>
<dbReference type="AlphaFoldDB" id="U6LZT4"/>
<reference evidence="3" key="1">
    <citation type="submission" date="2013-10" db="EMBL/GenBank/DDBJ databases">
        <title>Genomic analysis of the causative agents of coccidiosis in chickens.</title>
        <authorList>
            <person name="Reid A.J."/>
            <person name="Blake D."/>
            <person name="Billington K."/>
            <person name="Browne H."/>
            <person name="Dunn M."/>
            <person name="Hung S."/>
            <person name="Kawahara F."/>
            <person name="Miranda-Saavedra D."/>
            <person name="Mourier T."/>
            <person name="Nagra H."/>
            <person name="Otto T.D."/>
            <person name="Rawlings N."/>
            <person name="Sanchez A."/>
            <person name="Sanders M."/>
            <person name="Subramaniam C."/>
            <person name="Tay Y."/>
            <person name="Dear P."/>
            <person name="Doerig C."/>
            <person name="Gruber A."/>
            <person name="Parkinson J."/>
            <person name="Shirley M."/>
            <person name="Wan K.L."/>
            <person name="Berriman M."/>
            <person name="Tomley F."/>
            <person name="Pain A."/>
        </authorList>
    </citation>
    <scope>NUCLEOTIDE SEQUENCE [LARGE SCALE GENOMIC DNA]</scope>
    <source>
        <strain evidence="3">Houghton</strain>
    </source>
</reference>
<evidence type="ECO:0000256" key="2">
    <source>
        <dbReference type="SAM" id="Phobius"/>
    </source>
</evidence>
<feature type="region of interest" description="Disordered" evidence="1">
    <location>
        <begin position="119"/>
        <end position="159"/>
    </location>
</feature>
<reference evidence="3" key="2">
    <citation type="submission" date="2013-10" db="EMBL/GenBank/DDBJ databases">
        <authorList>
            <person name="Aslett M."/>
        </authorList>
    </citation>
    <scope>NUCLEOTIDE SEQUENCE [LARGE SCALE GENOMIC DNA]</scope>
    <source>
        <strain evidence="3">Houghton</strain>
    </source>
</reference>
<feature type="transmembrane region" description="Helical" evidence="2">
    <location>
        <begin position="53"/>
        <end position="74"/>
    </location>
</feature>
<sequence length="389" mass="42036">MHESALEASVRVPETPIVAARATGDHLFIKNARVNPYTTSMPSVGYRGRNSRVLALAAILLLLPFILAVSSCLLPKKGASTPAVVQRRLASSDGGGKTTGGGDETYRLCEELLAAWSPAEPDSRQVPPASFALSQDSEGSRRKRSRSSSAEHEESEGGVKWPLQETLLVAARGSFEQQPVASTSYYVPSPQESQENPWLAGSEDNSYSFDESAFTLETIIPASPSSREAYDDPARWIDMLVENYGGELESLHRSASHPPRLNTPPLRNPVPMIDLSETVEPAARRFPQYLASNAVHWPNRGQGSLPAVSQGWPTAAIAAPEPLPSSSPQGSPMRHLTRPAQTAQSNRKVPESLQISGIQTWPRDAQGAPQVDLSLIRMGLLVLLPRLAT</sequence>
<evidence type="ECO:0000313" key="4">
    <source>
        <dbReference type="Proteomes" id="UP000030750"/>
    </source>
</evidence>
<dbReference type="Proteomes" id="UP000030750">
    <property type="component" value="Unassembled WGS sequence"/>
</dbReference>
<keyword evidence="2" id="KW-0472">Membrane</keyword>
<organism evidence="3 4">
    <name type="scientific">Eimeria brunetti</name>
    <dbReference type="NCBI Taxonomy" id="51314"/>
    <lineage>
        <taxon>Eukaryota</taxon>
        <taxon>Sar</taxon>
        <taxon>Alveolata</taxon>
        <taxon>Apicomplexa</taxon>
        <taxon>Conoidasida</taxon>
        <taxon>Coccidia</taxon>
        <taxon>Eucoccidiorida</taxon>
        <taxon>Eimeriorina</taxon>
        <taxon>Eimeriidae</taxon>
        <taxon>Eimeria</taxon>
    </lineage>
</organism>
<keyword evidence="2" id="KW-1133">Transmembrane helix</keyword>
<keyword evidence="2" id="KW-0812">Transmembrane</keyword>
<dbReference type="EMBL" id="HG713656">
    <property type="protein sequence ID" value="CDJ54089.1"/>
    <property type="molecule type" value="Genomic_DNA"/>
</dbReference>
<evidence type="ECO:0000256" key="1">
    <source>
        <dbReference type="SAM" id="MobiDB-lite"/>
    </source>
</evidence>
<protein>
    <recommendedName>
        <fullName evidence="5">Transmembrane protein</fullName>
    </recommendedName>
</protein>
<evidence type="ECO:0008006" key="5">
    <source>
        <dbReference type="Google" id="ProtNLM"/>
    </source>
</evidence>
<gene>
    <name evidence="3" type="ORF">EBH_0020760</name>
</gene>
<feature type="region of interest" description="Disordered" evidence="1">
    <location>
        <begin position="321"/>
        <end position="352"/>
    </location>
</feature>
<dbReference type="VEuPathDB" id="ToxoDB:EBH_0020760"/>
<feature type="compositionally biased region" description="Polar residues" evidence="1">
    <location>
        <begin position="339"/>
        <end position="352"/>
    </location>
</feature>
<evidence type="ECO:0000313" key="3">
    <source>
        <dbReference type="EMBL" id="CDJ54089.1"/>
    </source>
</evidence>
<keyword evidence="4" id="KW-1185">Reference proteome</keyword>